<keyword evidence="1" id="KW-0175">Coiled coil</keyword>
<name>A0AAD4DRN1_9AGAM</name>
<feature type="region of interest" description="Disordered" evidence="2">
    <location>
        <begin position="72"/>
        <end position="124"/>
    </location>
</feature>
<feature type="compositionally biased region" description="Low complexity" evidence="2">
    <location>
        <begin position="823"/>
        <end position="834"/>
    </location>
</feature>
<dbReference type="GeneID" id="64662802"/>
<proteinExistence type="predicted"/>
<feature type="region of interest" description="Disordered" evidence="2">
    <location>
        <begin position="223"/>
        <end position="252"/>
    </location>
</feature>
<dbReference type="RefSeq" id="XP_041218173.1">
    <property type="nucleotide sequence ID" value="XM_041368504.1"/>
</dbReference>
<evidence type="ECO:0000256" key="2">
    <source>
        <dbReference type="SAM" id="MobiDB-lite"/>
    </source>
</evidence>
<evidence type="ECO:0000313" key="4">
    <source>
        <dbReference type="Proteomes" id="UP001195769"/>
    </source>
</evidence>
<feature type="coiled-coil region" evidence="1">
    <location>
        <begin position="352"/>
        <end position="465"/>
    </location>
</feature>
<feature type="compositionally biased region" description="Low complexity" evidence="2">
    <location>
        <begin position="844"/>
        <end position="859"/>
    </location>
</feature>
<feature type="compositionally biased region" description="Polar residues" evidence="2">
    <location>
        <begin position="880"/>
        <end position="891"/>
    </location>
</feature>
<feature type="coiled-coil region" evidence="1">
    <location>
        <begin position="533"/>
        <end position="796"/>
    </location>
</feature>
<keyword evidence="4" id="KW-1185">Reference proteome</keyword>
<evidence type="ECO:0000313" key="3">
    <source>
        <dbReference type="EMBL" id="KAG1891697.1"/>
    </source>
</evidence>
<gene>
    <name evidence="3" type="ORF">F5891DRAFT_1197542</name>
</gene>
<dbReference type="PANTHER" id="PTHR32258">
    <property type="entry name" value="PROTEIN NETWORKED 4A"/>
    <property type="match status" value="1"/>
</dbReference>
<protein>
    <submittedName>
        <fullName evidence="3">Uncharacterized protein</fullName>
    </submittedName>
</protein>
<reference evidence="3" key="1">
    <citation type="journal article" date="2020" name="New Phytol.">
        <title>Comparative genomics reveals dynamic genome evolution in host specialist ectomycorrhizal fungi.</title>
        <authorList>
            <person name="Lofgren L.A."/>
            <person name="Nguyen N.H."/>
            <person name="Vilgalys R."/>
            <person name="Ruytinx J."/>
            <person name="Liao H.L."/>
            <person name="Branco S."/>
            <person name="Kuo A."/>
            <person name="LaButti K."/>
            <person name="Lipzen A."/>
            <person name="Andreopoulos W."/>
            <person name="Pangilinan J."/>
            <person name="Riley R."/>
            <person name="Hundley H."/>
            <person name="Na H."/>
            <person name="Barry K."/>
            <person name="Grigoriev I.V."/>
            <person name="Stajich J.E."/>
            <person name="Kennedy P.G."/>
        </authorList>
    </citation>
    <scope>NUCLEOTIDE SEQUENCE</scope>
    <source>
        <strain evidence="3">FC203</strain>
    </source>
</reference>
<feature type="compositionally biased region" description="Polar residues" evidence="2">
    <location>
        <begin position="83"/>
        <end position="95"/>
    </location>
</feature>
<dbReference type="EMBL" id="JABBWK010000125">
    <property type="protein sequence ID" value="KAG1891697.1"/>
    <property type="molecule type" value="Genomic_DNA"/>
</dbReference>
<feature type="compositionally biased region" description="Low complexity" evidence="2">
    <location>
        <begin position="893"/>
        <end position="906"/>
    </location>
</feature>
<organism evidence="3 4">
    <name type="scientific">Suillus fuscotomentosus</name>
    <dbReference type="NCBI Taxonomy" id="1912939"/>
    <lineage>
        <taxon>Eukaryota</taxon>
        <taxon>Fungi</taxon>
        <taxon>Dikarya</taxon>
        <taxon>Basidiomycota</taxon>
        <taxon>Agaricomycotina</taxon>
        <taxon>Agaricomycetes</taxon>
        <taxon>Agaricomycetidae</taxon>
        <taxon>Boletales</taxon>
        <taxon>Suillineae</taxon>
        <taxon>Suillaceae</taxon>
        <taxon>Suillus</taxon>
    </lineage>
</organism>
<evidence type="ECO:0000256" key="1">
    <source>
        <dbReference type="SAM" id="Coils"/>
    </source>
</evidence>
<sequence>MNQVLFFLEPILNHCKNLSSSSSTMWSKLSNALKPTKDADQDQPTDVLSRVYEQHPNLSVFHETTKKLSLPKKVRSHLHLRSDSSQVSLTRGSSDTVRDSSRPSLEGSVRSILRDPKTPGTGQNVRFFSRGAHKAISPDASASTSEPSPISFADRLARVARPSAMDVFGEADSSNLFDLSPGIEIPQGFKTPMLDTAIEIPEGPPLETSTPFRGLPEIPADPSFALSPTSSTFSGDISVPPTSPPPRTRRSRALSDTVFQIMLRKHAPEADINDTSNASLVLVSEPPDPFRANATTYYTPGTMIPPTPPQPTHSRTASKEEDIIWNLRTQLALSQELCAQYEIDLGARDELVQALTQRTEVAEKEKEKSRNVLRNWKKKAGELERMCRNLEEEVDTSRQENLERSVMDEASGEALRMLHRQISQLEREKEALQDHADTAHLCEQLRDKEAELNKLHEELKGREDAERVLREGIQEAREQMDYLTTNSVRSSMAEEALIVASREERERHQAIELAWAEERMRMVNAHEALQTDKNALADAVQRISSELERINSEHATAIEIAHGDLDAAHRESSELHDTIEDLQNDNEVLKSDLESLETKFLNMEEEWSEGENQRIELESELQRTTEEHESRITSLTAELAFANENVSRLESNIKERDASISTLTTTLLTHRDEAESLREELATLKVEHSRAFSSQTRTLQDLQTQEKDLRMQLEVAVREKAESDIMLSMSKERVGSLMDEVAKLRRTVHEMQQTSAAREVTIVQLRKERERDREDVNGLNIALDSKQQELELIKRKISLKSVAASNTPVPSRAIRRESMIGTPSSSRPPSSMSDASKDGKLETPSTSLAPRASLSSLSRNVRINATANPPGKMGPPALKSRSSLATTTPPIRTSLASSTSHAPSSLGKSNTTPRPSGLGMGATRRVSTSSVESNLKTPVASGTRRVSVSSSVPSEVDEKENVMVAVSARGVKATRRAVPA</sequence>
<dbReference type="AlphaFoldDB" id="A0AAD4DRN1"/>
<dbReference type="InterPro" id="IPR051861">
    <property type="entry name" value="NET_actin-binding_domain"/>
</dbReference>
<feature type="compositionally biased region" description="Polar residues" evidence="2">
    <location>
        <begin position="925"/>
        <end position="936"/>
    </location>
</feature>
<feature type="region of interest" description="Disordered" evidence="2">
    <location>
        <begin position="804"/>
        <end position="957"/>
    </location>
</feature>
<comment type="caution">
    <text evidence="3">The sequence shown here is derived from an EMBL/GenBank/DDBJ whole genome shotgun (WGS) entry which is preliminary data.</text>
</comment>
<dbReference type="Proteomes" id="UP001195769">
    <property type="component" value="Unassembled WGS sequence"/>
</dbReference>
<accession>A0AAD4DRN1</accession>
<feature type="compositionally biased region" description="Polar residues" evidence="2">
    <location>
        <begin position="226"/>
        <end position="235"/>
    </location>
</feature>